<dbReference type="EMBL" id="KN835152">
    <property type="protein sequence ID" value="KIK46981.1"/>
    <property type="molecule type" value="Genomic_DNA"/>
</dbReference>
<evidence type="ECO:0000313" key="2">
    <source>
        <dbReference type="Proteomes" id="UP000054485"/>
    </source>
</evidence>
<dbReference type="Proteomes" id="UP000054485">
    <property type="component" value="Unassembled WGS sequence"/>
</dbReference>
<sequence>MFSSLPLCFIYLGPRLLSVTPFSKVIFILRHCGHAMLQSTTEDWRVCRRNRTPLCSSCSSIVGSYTITGLVPEIRTYLYPPCENCEIPVAYSDIPDGSAKS</sequence>
<reference evidence="1 2" key="1">
    <citation type="submission" date="2014-04" db="EMBL/GenBank/DDBJ databases">
        <authorList>
            <consortium name="DOE Joint Genome Institute"/>
            <person name="Kuo A."/>
            <person name="Ruytinx J."/>
            <person name="Rineau F."/>
            <person name="Colpaert J."/>
            <person name="Kohler A."/>
            <person name="Nagy L.G."/>
            <person name="Floudas D."/>
            <person name="Copeland A."/>
            <person name="Barry K.W."/>
            <person name="Cichocki N."/>
            <person name="Veneault-Fourrey C."/>
            <person name="LaButti K."/>
            <person name="Lindquist E.A."/>
            <person name="Lipzen A."/>
            <person name="Lundell T."/>
            <person name="Morin E."/>
            <person name="Murat C."/>
            <person name="Sun H."/>
            <person name="Tunlid A."/>
            <person name="Henrissat B."/>
            <person name="Grigoriev I.V."/>
            <person name="Hibbett D.S."/>
            <person name="Martin F."/>
            <person name="Nordberg H.P."/>
            <person name="Cantor M.N."/>
            <person name="Hua S.X."/>
        </authorList>
    </citation>
    <scope>NUCLEOTIDE SEQUENCE [LARGE SCALE GENOMIC DNA]</scope>
    <source>
        <strain evidence="1 2">UH-Slu-Lm8-n1</strain>
    </source>
</reference>
<dbReference type="OrthoDB" id="10547334at2759"/>
<proteinExistence type="predicted"/>
<reference evidence="2" key="2">
    <citation type="submission" date="2015-01" db="EMBL/GenBank/DDBJ databases">
        <title>Evolutionary Origins and Diversification of the Mycorrhizal Mutualists.</title>
        <authorList>
            <consortium name="DOE Joint Genome Institute"/>
            <consortium name="Mycorrhizal Genomics Consortium"/>
            <person name="Kohler A."/>
            <person name="Kuo A."/>
            <person name="Nagy L.G."/>
            <person name="Floudas D."/>
            <person name="Copeland A."/>
            <person name="Barry K.W."/>
            <person name="Cichocki N."/>
            <person name="Veneault-Fourrey C."/>
            <person name="LaButti K."/>
            <person name="Lindquist E.A."/>
            <person name="Lipzen A."/>
            <person name="Lundell T."/>
            <person name="Morin E."/>
            <person name="Murat C."/>
            <person name="Riley R."/>
            <person name="Ohm R."/>
            <person name="Sun H."/>
            <person name="Tunlid A."/>
            <person name="Henrissat B."/>
            <person name="Grigoriev I.V."/>
            <person name="Hibbett D.S."/>
            <person name="Martin F."/>
        </authorList>
    </citation>
    <scope>NUCLEOTIDE SEQUENCE [LARGE SCALE GENOMIC DNA]</scope>
    <source>
        <strain evidence="2">UH-Slu-Lm8-n1</strain>
    </source>
</reference>
<dbReference type="AlphaFoldDB" id="A0A0D0AZ29"/>
<organism evidence="1 2">
    <name type="scientific">Suillus luteus UH-Slu-Lm8-n1</name>
    <dbReference type="NCBI Taxonomy" id="930992"/>
    <lineage>
        <taxon>Eukaryota</taxon>
        <taxon>Fungi</taxon>
        <taxon>Dikarya</taxon>
        <taxon>Basidiomycota</taxon>
        <taxon>Agaricomycotina</taxon>
        <taxon>Agaricomycetes</taxon>
        <taxon>Agaricomycetidae</taxon>
        <taxon>Boletales</taxon>
        <taxon>Suillineae</taxon>
        <taxon>Suillaceae</taxon>
        <taxon>Suillus</taxon>
    </lineage>
</organism>
<dbReference type="InParanoid" id="A0A0D0AZ29"/>
<dbReference type="HOGENOM" id="CLU_2293549_0_0_1"/>
<protein>
    <submittedName>
        <fullName evidence="1">Uncharacterized protein</fullName>
    </submittedName>
</protein>
<evidence type="ECO:0000313" key="1">
    <source>
        <dbReference type="EMBL" id="KIK46981.1"/>
    </source>
</evidence>
<accession>A0A0D0AZ29</accession>
<keyword evidence="2" id="KW-1185">Reference proteome</keyword>
<name>A0A0D0AZ29_9AGAM</name>
<gene>
    <name evidence="1" type="ORF">CY34DRAFT_331422</name>
</gene>